<dbReference type="AlphaFoldDB" id="A0AAE1AIZ9"/>
<comment type="caution">
    <text evidence="2">The sequence shown here is derived from an EMBL/GenBank/DDBJ whole genome shotgun (WGS) entry which is preliminary data.</text>
</comment>
<protein>
    <submittedName>
        <fullName evidence="2">Uncharacterized protein</fullName>
    </submittedName>
</protein>
<evidence type="ECO:0000256" key="1">
    <source>
        <dbReference type="SAM" id="MobiDB-lite"/>
    </source>
</evidence>
<feature type="region of interest" description="Disordered" evidence="1">
    <location>
        <begin position="1"/>
        <end position="31"/>
    </location>
</feature>
<organism evidence="2 3">
    <name type="scientific">Elysia crispata</name>
    <name type="common">lettuce slug</name>
    <dbReference type="NCBI Taxonomy" id="231223"/>
    <lineage>
        <taxon>Eukaryota</taxon>
        <taxon>Metazoa</taxon>
        <taxon>Spiralia</taxon>
        <taxon>Lophotrochozoa</taxon>
        <taxon>Mollusca</taxon>
        <taxon>Gastropoda</taxon>
        <taxon>Heterobranchia</taxon>
        <taxon>Euthyneura</taxon>
        <taxon>Panpulmonata</taxon>
        <taxon>Sacoglossa</taxon>
        <taxon>Placobranchoidea</taxon>
        <taxon>Plakobranchidae</taxon>
        <taxon>Elysia</taxon>
    </lineage>
</organism>
<dbReference type="EMBL" id="JAWDGP010001799">
    <property type="protein sequence ID" value="KAK3788121.1"/>
    <property type="molecule type" value="Genomic_DNA"/>
</dbReference>
<keyword evidence="3" id="KW-1185">Reference proteome</keyword>
<evidence type="ECO:0000313" key="3">
    <source>
        <dbReference type="Proteomes" id="UP001283361"/>
    </source>
</evidence>
<feature type="compositionally biased region" description="Polar residues" evidence="1">
    <location>
        <begin position="1"/>
        <end position="10"/>
    </location>
</feature>
<reference evidence="2" key="1">
    <citation type="journal article" date="2023" name="G3 (Bethesda)">
        <title>A reference genome for the long-term kleptoplast-retaining sea slug Elysia crispata morphotype clarki.</title>
        <authorList>
            <person name="Eastman K.E."/>
            <person name="Pendleton A.L."/>
            <person name="Shaikh M.A."/>
            <person name="Suttiyut T."/>
            <person name="Ogas R."/>
            <person name="Tomko P."/>
            <person name="Gavelis G."/>
            <person name="Widhalm J.R."/>
            <person name="Wisecaver J.H."/>
        </authorList>
    </citation>
    <scope>NUCLEOTIDE SEQUENCE</scope>
    <source>
        <strain evidence="2">ECLA1</strain>
    </source>
</reference>
<accession>A0AAE1AIZ9</accession>
<proteinExistence type="predicted"/>
<name>A0AAE1AIZ9_9GAST</name>
<sequence>MTNLVPSHQRPQTDKFPPPTPHLQLHPGHAGVTHSAGFKRIVFNNDFHTFDSTGILSVFRYSAGRVRIGIACENITVFGIVTSFSSMF</sequence>
<gene>
    <name evidence="2" type="ORF">RRG08_063626</name>
</gene>
<evidence type="ECO:0000313" key="2">
    <source>
        <dbReference type="EMBL" id="KAK3788121.1"/>
    </source>
</evidence>
<dbReference type="Proteomes" id="UP001283361">
    <property type="component" value="Unassembled WGS sequence"/>
</dbReference>